<dbReference type="EMBL" id="LAZR01009545">
    <property type="protein sequence ID" value="KKM71981.1"/>
    <property type="molecule type" value="Genomic_DNA"/>
</dbReference>
<organism evidence="1">
    <name type="scientific">marine sediment metagenome</name>
    <dbReference type="NCBI Taxonomy" id="412755"/>
    <lineage>
        <taxon>unclassified sequences</taxon>
        <taxon>metagenomes</taxon>
        <taxon>ecological metagenomes</taxon>
    </lineage>
</organism>
<evidence type="ECO:0008006" key="2">
    <source>
        <dbReference type="Google" id="ProtNLM"/>
    </source>
</evidence>
<name>A0A0F9KBB7_9ZZZZ</name>
<evidence type="ECO:0000313" key="1">
    <source>
        <dbReference type="EMBL" id="KKM71981.1"/>
    </source>
</evidence>
<proteinExistence type="predicted"/>
<gene>
    <name evidence="1" type="ORF">LCGC14_1425090</name>
</gene>
<reference evidence="1" key="1">
    <citation type="journal article" date="2015" name="Nature">
        <title>Complex archaea that bridge the gap between prokaryotes and eukaryotes.</title>
        <authorList>
            <person name="Spang A."/>
            <person name="Saw J.H."/>
            <person name="Jorgensen S.L."/>
            <person name="Zaremba-Niedzwiedzka K."/>
            <person name="Martijn J."/>
            <person name="Lind A.E."/>
            <person name="van Eijk R."/>
            <person name="Schleper C."/>
            <person name="Guy L."/>
            <person name="Ettema T.J."/>
        </authorList>
    </citation>
    <scope>NUCLEOTIDE SEQUENCE</scope>
</reference>
<sequence>MPEHYGQQAGRTDVNIDTNVDKIHLAEDKFPELNVLLDKKRDAGMVVTNLWRDMWFIAFKYTWGRQLQGIKPREDWNYIILNRIYPLMFSTISKLAKNNPKVLAFPWDIEKEGATEFAEKWAGILQYIWESPYELNMRLKLIYGILDAAIFGYMVGKTHWDSAVTWDGDEGQWIGNVRHTFINPATFWTDPTAETMEEAESCGTKRRVKLEWAQARWKEFAEEIEKQAYTADDPQYIEGQQINYDSQKAGNDGDTYRTNPRLRFNRLVDLILGKAGNYTYKEDMSFVNDQRYVTIEEIYWKDYETEKIKKEDPVPAQVLNDQGVIQTDPNTGMHIDTKTGKEFTDKWPMQVTKEYDKPKFPNGRFVLRVGRTILNPEVKGDFSAQQYKYSRWPFTVMPYHILPHMWQGGNACEMVRNNQDMLNLTVSTLVHRTRLTADPERIMEVNALARDRKGKVRMTKPRGLGKIIIVAKGAIDKIRNMEYASMDPATILLSQMIKQDIDDSMFSQDAARGAGSNKSALQKGSGKMTATEAAKIDVNSHDYTAMQAIFLDGWIDETLTLTGEIIQFNYSEGRTVRIISDNQERNREALTPELLDMRFDVNIVPGSRAAYLKAHELTSNPAPQPMLEETLQVLEIANRKKILAKHQGTQLFAQFIQLAQLLQGIKPEEIEAALQIIPELKPVYDLLIQAGQLQIQPPTPVKGVA</sequence>
<comment type="caution">
    <text evidence="1">The sequence shown here is derived from an EMBL/GenBank/DDBJ whole genome shotgun (WGS) entry which is preliminary data.</text>
</comment>
<accession>A0A0F9KBB7</accession>
<dbReference type="AlphaFoldDB" id="A0A0F9KBB7"/>
<protein>
    <recommendedName>
        <fullName evidence="2">Portal protein</fullName>
    </recommendedName>
</protein>